<keyword evidence="2" id="KW-1185">Reference proteome</keyword>
<sequence length="54" mass="6268">RLLRISLGLIFQRYSARKQLDTPLSVLFSTQNYIPYTSFPCLLYDSFHDGEIGL</sequence>
<organism evidence="1 2">
    <name type="scientific">Galdieria sulphuraria</name>
    <name type="common">Red alga</name>
    <dbReference type="NCBI Taxonomy" id="130081"/>
    <lineage>
        <taxon>Eukaryota</taxon>
        <taxon>Rhodophyta</taxon>
        <taxon>Bangiophyceae</taxon>
        <taxon>Galdieriales</taxon>
        <taxon>Galdieriaceae</taxon>
        <taxon>Galdieria</taxon>
    </lineage>
</organism>
<dbReference type="Gramene" id="EME26057">
    <property type="protein sequence ID" value="EME26057"/>
    <property type="gene ID" value="Gasu_62910"/>
</dbReference>
<evidence type="ECO:0000313" key="1">
    <source>
        <dbReference type="EMBL" id="EME26057.1"/>
    </source>
</evidence>
<name>M2X881_GALSU</name>
<dbReference type="RefSeq" id="XP_005702577.1">
    <property type="nucleotide sequence ID" value="XM_005702520.2"/>
</dbReference>
<dbReference type="AlphaFoldDB" id="M2X881"/>
<protein>
    <submittedName>
        <fullName evidence="1">Uncharacterized protein</fullName>
    </submittedName>
</protein>
<dbReference type="EMBL" id="KB454632">
    <property type="protein sequence ID" value="EME26057.1"/>
    <property type="molecule type" value="Genomic_DNA"/>
</dbReference>
<proteinExistence type="predicted"/>
<reference evidence="2" key="1">
    <citation type="journal article" date="2013" name="Science">
        <title>Gene transfer from bacteria and archaea facilitated evolution of an extremophilic eukaryote.</title>
        <authorList>
            <person name="Schonknecht G."/>
            <person name="Chen W.H."/>
            <person name="Ternes C.M."/>
            <person name="Barbier G.G."/>
            <person name="Shrestha R.P."/>
            <person name="Stanke M."/>
            <person name="Brautigam A."/>
            <person name="Baker B.J."/>
            <person name="Banfield J.F."/>
            <person name="Garavito R.M."/>
            <person name="Carr K."/>
            <person name="Wilkerson C."/>
            <person name="Rensing S.A."/>
            <person name="Gagneul D."/>
            <person name="Dickenson N.E."/>
            <person name="Oesterhelt C."/>
            <person name="Lercher M.J."/>
            <person name="Weber A.P."/>
        </authorList>
    </citation>
    <scope>NUCLEOTIDE SEQUENCE [LARGE SCALE GENOMIC DNA]</scope>
    <source>
        <strain evidence="2">074W</strain>
    </source>
</reference>
<dbReference type="GeneID" id="17085047"/>
<gene>
    <name evidence="1" type="ORF">Gasu_62910</name>
</gene>
<accession>M2X881</accession>
<dbReference type="Proteomes" id="UP000030680">
    <property type="component" value="Unassembled WGS sequence"/>
</dbReference>
<dbReference type="KEGG" id="gsl:Gasu_62910"/>
<feature type="non-terminal residue" evidence="1">
    <location>
        <position position="1"/>
    </location>
</feature>
<evidence type="ECO:0000313" key="2">
    <source>
        <dbReference type="Proteomes" id="UP000030680"/>
    </source>
</evidence>